<organism evidence="1 2">
    <name type="scientific">Ceutorhynchus assimilis</name>
    <name type="common">cabbage seed weevil</name>
    <dbReference type="NCBI Taxonomy" id="467358"/>
    <lineage>
        <taxon>Eukaryota</taxon>
        <taxon>Metazoa</taxon>
        <taxon>Ecdysozoa</taxon>
        <taxon>Arthropoda</taxon>
        <taxon>Hexapoda</taxon>
        <taxon>Insecta</taxon>
        <taxon>Pterygota</taxon>
        <taxon>Neoptera</taxon>
        <taxon>Endopterygota</taxon>
        <taxon>Coleoptera</taxon>
        <taxon>Polyphaga</taxon>
        <taxon>Cucujiformia</taxon>
        <taxon>Curculionidae</taxon>
        <taxon>Ceutorhynchinae</taxon>
        <taxon>Ceutorhynchus</taxon>
    </lineage>
</organism>
<proteinExistence type="predicted"/>
<name>A0A9N9MNB1_9CUCU</name>
<dbReference type="OrthoDB" id="10059378at2759"/>
<dbReference type="EMBL" id="OU892279">
    <property type="protein sequence ID" value="CAG9765778.1"/>
    <property type="molecule type" value="Genomic_DNA"/>
</dbReference>
<dbReference type="PANTHER" id="PTHR46704">
    <property type="entry name" value="CXC DOMAIN-CONTAINING PROTEIN-RELATED"/>
    <property type="match status" value="1"/>
</dbReference>
<accession>A0A9N9MNB1</accession>
<evidence type="ECO:0000313" key="1">
    <source>
        <dbReference type="EMBL" id="CAG9765778.1"/>
    </source>
</evidence>
<keyword evidence="2" id="KW-1185">Reference proteome</keyword>
<gene>
    <name evidence="1" type="ORF">CEUTPL_LOCUS6381</name>
</gene>
<reference evidence="1" key="1">
    <citation type="submission" date="2022-01" db="EMBL/GenBank/DDBJ databases">
        <authorList>
            <person name="King R."/>
        </authorList>
    </citation>
    <scope>NUCLEOTIDE SEQUENCE</scope>
</reference>
<dbReference type="AlphaFoldDB" id="A0A9N9MNB1"/>
<evidence type="ECO:0000313" key="2">
    <source>
        <dbReference type="Proteomes" id="UP001152799"/>
    </source>
</evidence>
<dbReference type="PANTHER" id="PTHR46704:SF1">
    <property type="entry name" value="TELOMERE LENGTH REGULATION PROTEIN TEL2 HOMOLOG"/>
    <property type="match status" value="1"/>
</dbReference>
<sequence length="641" mass="72649">MKTYLPPDTEPWSVYFFKNRLKKKYHEKILATDIPGKPSVICLKNNCEKLVSDEWLKQRDSRNNTPEEERVSILKAAAQILKEDIRGMVTNLDEYPSCDDIKTGGNSFFPNSLDVFFEELVLKGRKSPLYQTKVSAMKNFIISLFYKTPAKSGLGRIKMESIQEEPNAENERLPVLLDTLWLTGKVLSFSSISWTGFMSTLESDSLNVDTSIIPLPFINLDPGNLNTIYTALSFAAEKSKRYEKSCIVTFDKPLFQKAVDIVEGSNKSDIVSSVIVRLGGFHTLMSFMGSVGKIMAGSGIEELLTTVYPKNTVPHMMSGHAYSRALRGHFLIHEALILIMLDDPEILSLSEEDIQNIHSLYNDTKLNVIKENGLLIEVQEKVYGRIDDLANTSRTGKLIICSNKTPEEIKHCFKYELSPYPLSLFKDGNLRKGTKSQLLQELDKIYKPESMPHSDTVYVIDGGFLLHKVSWQKPASYNDIFPQYVNYVIHNYNKDCVIVFDGYTKEVISTKESLQRCRSKGSIEISIHAQASVIIPQVDFLKNSQNKTQFINILRTYFEDVGITVHQAPRDADYLITMTAVELSMIKKHVTVVSEDTDIMVLLIHHAKNKNISMLRPGKAAKDSRMDWQQLGPSAIRVEEK</sequence>
<dbReference type="Gene3D" id="3.40.50.1010">
    <property type="entry name" value="5'-nuclease"/>
    <property type="match status" value="1"/>
</dbReference>
<dbReference type="Proteomes" id="UP001152799">
    <property type="component" value="Chromosome 3"/>
</dbReference>
<dbReference type="SUPFAM" id="SSF88723">
    <property type="entry name" value="PIN domain-like"/>
    <property type="match status" value="1"/>
</dbReference>
<protein>
    <submittedName>
        <fullName evidence="1">Uncharacterized protein</fullName>
    </submittedName>
</protein>
<dbReference type="InterPro" id="IPR029060">
    <property type="entry name" value="PIN-like_dom_sf"/>
</dbReference>